<proteinExistence type="inferred from homology"/>
<dbReference type="GO" id="GO:0004674">
    <property type="term" value="F:protein serine/threonine kinase activity"/>
    <property type="evidence" value="ECO:0007669"/>
    <property type="project" value="UniProtKB-KW"/>
</dbReference>
<accession>A0A318LUD8</accession>
<keyword evidence="4" id="KW-1185">Reference proteome</keyword>
<dbReference type="EMBL" id="MASU01000005">
    <property type="protein sequence ID" value="PXY35968.1"/>
    <property type="molecule type" value="Genomic_DNA"/>
</dbReference>
<dbReference type="RefSeq" id="WP_110335970.1">
    <property type="nucleotide sequence ID" value="NZ_MASU01000005.1"/>
</dbReference>
<keyword evidence="3" id="KW-0418">Kinase</keyword>
<sequence length="257" mass="26317">MTRRFEDRIVAVVGGGSGMGRSISLRLASEGAHVYVADLAADAAEGVAKEIVAAGGSASPQQVDATDNASLTALYDRIRTEHGVLHALHAQVGMPGPAGLEVSDEEWAKNIDVNVKSAYYTCTLGFDLLKAAGGKGSITLTSSTSALVGSPFSPIYSLTKGSLVPFTRSLALVGAPDGVRANVVCPGTVHTPMLAQFFGREPGADVSELTKNFVSGIPLGRGAQPEEIASVIAFLASDDASYVTGVTIPVDGGLTAK</sequence>
<dbReference type="InterPro" id="IPR002347">
    <property type="entry name" value="SDR_fam"/>
</dbReference>
<dbReference type="PANTHER" id="PTHR24321:SF8">
    <property type="entry name" value="ESTRADIOL 17-BETA-DEHYDROGENASE 8-RELATED"/>
    <property type="match status" value="1"/>
</dbReference>
<dbReference type="GO" id="GO:0016491">
    <property type="term" value="F:oxidoreductase activity"/>
    <property type="evidence" value="ECO:0007669"/>
    <property type="project" value="UniProtKB-KW"/>
</dbReference>
<evidence type="ECO:0000256" key="2">
    <source>
        <dbReference type="ARBA" id="ARBA00023002"/>
    </source>
</evidence>
<protein>
    <submittedName>
        <fullName evidence="3">Serine/threonine protein kinase</fullName>
    </submittedName>
</protein>
<evidence type="ECO:0000256" key="1">
    <source>
        <dbReference type="ARBA" id="ARBA00006484"/>
    </source>
</evidence>
<dbReference type="Pfam" id="PF13561">
    <property type="entry name" value="adh_short_C2"/>
    <property type="match status" value="1"/>
</dbReference>
<dbReference type="SUPFAM" id="SSF51735">
    <property type="entry name" value="NAD(P)-binding Rossmann-fold domains"/>
    <property type="match status" value="1"/>
</dbReference>
<dbReference type="InterPro" id="IPR036291">
    <property type="entry name" value="NAD(P)-bd_dom_sf"/>
</dbReference>
<keyword evidence="3" id="KW-0808">Transferase</keyword>
<dbReference type="Proteomes" id="UP000247892">
    <property type="component" value="Unassembled WGS sequence"/>
</dbReference>
<comment type="caution">
    <text evidence="3">The sequence shown here is derived from an EMBL/GenBank/DDBJ whole genome shotgun (WGS) entry which is preliminary data.</text>
</comment>
<dbReference type="OrthoDB" id="7064009at2"/>
<dbReference type="FunFam" id="3.40.50.720:FF:000084">
    <property type="entry name" value="Short-chain dehydrogenase reductase"/>
    <property type="match status" value="1"/>
</dbReference>
<name>A0A318LUD8_9PSEU</name>
<dbReference type="Gene3D" id="3.40.50.720">
    <property type="entry name" value="NAD(P)-binding Rossmann-like Domain"/>
    <property type="match status" value="1"/>
</dbReference>
<keyword evidence="2" id="KW-0560">Oxidoreductase</keyword>
<dbReference type="PANTHER" id="PTHR24321">
    <property type="entry name" value="DEHYDROGENASES, SHORT CHAIN"/>
    <property type="match status" value="1"/>
</dbReference>
<keyword evidence="3" id="KW-0723">Serine/threonine-protein kinase</keyword>
<dbReference type="CDD" id="cd05233">
    <property type="entry name" value="SDR_c"/>
    <property type="match status" value="1"/>
</dbReference>
<evidence type="ECO:0000313" key="4">
    <source>
        <dbReference type="Proteomes" id="UP000247892"/>
    </source>
</evidence>
<reference evidence="3 4" key="1">
    <citation type="submission" date="2016-07" db="EMBL/GenBank/DDBJ databases">
        <title>Draft genome sequence of Prauserella sp. YIM 121212, isolated from alkaline soil.</title>
        <authorList>
            <person name="Ruckert C."/>
            <person name="Albersmeier A."/>
            <person name="Jiang C.-L."/>
            <person name="Jiang Y."/>
            <person name="Kalinowski J."/>
            <person name="Schneider O."/>
            <person name="Winkler A."/>
            <person name="Zotchev S.B."/>
        </authorList>
    </citation>
    <scope>NUCLEOTIDE SEQUENCE [LARGE SCALE GENOMIC DNA]</scope>
    <source>
        <strain evidence="3 4">YIM 121212</strain>
    </source>
</reference>
<evidence type="ECO:0000313" key="3">
    <source>
        <dbReference type="EMBL" id="PXY35968.1"/>
    </source>
</evidence>
<dbReference type="PRINTS" id="PR00081">
    <property type="entry name" value="GDHRDH"/>
</dbReference>
<comment type="similarity">
    <text evidence="1">Belongs to the short-chain dehydrogenases/reductases (SDR) family.</text>
</comment>
<organism evidence="3 4">
    <name type="scientific">Prauserella flavalba</name>
    <dbReference type="NCBI Taxonomy" id="1477506"/>
    <lineage>
        <taxon>Bacteria</taxon>
        <taxon>Bacillati</taxon>
        <taxon>Actinomycetota</taxon>
        <taxon>Actinomycetes</taxon>
        <taxon>Pseudonocardiales</taxon>
        <taxon>Pseudonocardiaceae</taxon>
        <taxon>Prauserella</taxon>
    </lineage>
</organism>
<gene>
    <name evidence="3" type="ORF">BA062_10940</name>
</gene>
<dbReference type="AlphaFoldDB" id="A0A318LUD8"/>